<dbReference type="GO" id="GO:0016757">
    <property type="term" value="F:glycosyltransferase activity"/>
    <property type="evidence" value="ECO:0007669"/>
    <property type="project" value="InterPro"/>
</dbReference>
<dbReference type="InterPro" id="IPR029044">
    <property type="entry name" value="Nucleotide-diphossugar_trans"/>
</dbReference>
<dbReference type="Pfam" id="PF01501">
    <property type="entry name" value="Glyco_transf_8"/>
    <property type="match status" value="1"/>
</dbReference>
<gene>
    <name evidence="1" type="ORF">I316_07124</name>
</gene>
<dbReference type="OrthoDB" id="2014201at2759"/>
<dbReference type="EMBL" id="KV700137">
    <property type="protein sequence ID" value="OCF31157.1"/>
    <property type="molecule type" value="Genomic_DNA"/>
</dbReference>
<reference evidence="1 2" key="1">
    <citation type="submission" date="2013-07" db="EMBL/GenBank/DDBJ databases">
        <title>The Genome Sequence of Cryptococcus heveanensis BCC8398.</title>
        <authorList>
            <consortium name="The Broad Institute Genome Sequencing Platform"/>
            <person name="Cuomo C."/>
            <person name="Litvintseva A."/>
            <person name="Chen Y."/>
            <person name="Heitman J."/>
            <person name="Sun S."/>
            <person name="Springer D."/>
            <person name="Dromer F."/>
            <person name="Young S.K."/>
            <person name="Zeng Q."/>
            <person name="Gargeya S."/>
            <person name="Fitzgerald M."/>
            <person name="Abouelleil A."/>
            <person name="Alvarado L."/>
            <person name="Berlin A.M."/>
            <person name="Chapman S.B."/>
            <person name="Dewar J."/>
            <person name="Goldberg J."/>
            <person name="Griggs A."/>
            <person name="Gujja S."/>
            <person name="Hansen M."/>
            <person name="Howarth C."/>
            <person name="Imamovic A."/>
            <person name="Larimer J."/>
            <person name="McCowan C."/>
            <person name="Murphy C."/>
            <person name="Pearson M."/>
            <person name="Priest M."/>
            <person name="Roberts A."/>
            <person name="Saif S."/>
            <person name="Shea T."/>
            <person name="Sykes S."/>
            <person name="Wortman J."/>
            <person name="Nusbaum C."/>
            <person name="Birren B."/>
        </authorList>
    </citation>
    <scope>NUCLEOTIDE SEQUENCE [LARGE SCALE GENOMIC DNA]</scope>
    <source>
        <strain evidence="1 2">BCC8398</strain>
    </source>
</reference>
<dbReference type="InterPro" id="IPR050587">
    <property type="entry name" value="GNT1/Glycosyltrans_8"/>
</dbReference>
<dbReference type="PANTHER" id="PTHR11183">
    <property type="entry name" value="GLYCOGENIN SUBFAMILY MEMBER"/>
    <property type="match status" value="1"/>
</dbReference>
<dbReference type="AlphaFoldDB" id="A0A1B9GJL4"/>
<accession>A0A1B9GJL4</accession>
<evidence type="ECO:0000313" key="1">
    <source>
        <dbReference type="EMBL" id="OCF31157.1"/>
    </source>
</evidence>
<reference evidence="2" key="2">
    <citation type="submission" date="2013-12" db="EMBL/GenBank/DDBJ databases">
        <title>Evolution of pathogenesis and genome organization in the Tremellales.</title>
        <authorList>
            <person name="Cuomo C."/>
            <person name="Litvintseva A."/>
            <person name="Heitman J."/>
            <person name="Chen Y."/>
            <person name="Sun S."/>
            <person name="Springer D."/>
            <person name="Dromer F."/>
            <person name="Young S."/>
            <person name="Zeng Q."/>
            <person name="Chapman S."/>
            <person name="Gujja S."/>
            <person name="Saif S."/>
            <person name="Birren B."/>
        </authorList>
    </citation>
    <scope>NUCLEOTIDE SEQUENCE [LARGE SCALE GENOMIC DNA]</scope>
    <source>
        <strain evidence="2">BCC8398</strain>
    </source>
</reference>
<dbReference type="Gene3D" id="3.90.550.10">
    <property type="entry name" value="Spore Coat Polysaccharide Biosynthesis Protein SpsA, Chain A"/>
    <property type="match status" value="1"/>
</dbReference>
<organism evidence="1 2">
    <name type="scientific">Kwoniella heveanensis BCC8398</name>
    <dbReference type="NCBI Taxonomy" id="1296120"/>
    <lineage>
        <taxon>Eukaryota</taxon>
        <taxon>Fungi</taxon>
        <taxon>Dikarya</taxon>
        <taxon>Basidiomycota</taxon>
        <taxon>Agaricomycotina</taxon>
        <taxon>Tremellomycetes</taxon>
        <taxon>Tremellales</taxon>
        <taxon>Cryptococcaceae</taxon>
        <taxon>Kwoniella</taxon>
    </lineage>
</organism>
<dbReference type="SUPFAM" id="SSF53448">
    <property type="entry name" value="Nucleotide-diphospho-sugar transferases"/>
    <property type="match status" value="1"/>
</dbReference>
<evidence type="ECO:0000313" key="2">
    <source>
        <dbReference type="Proteomes" id="UP000092666"/>
    </source>
</evidence>
<dbReference type="STRING" id="1296120.A0A1B9GJL4"/>
<name>A0A1B9GJL4_9TREE</name>
<proteinExistence type="predicted"/>
<keyword evidence="2" id="KW-1185">Reference proteome</keyword>
<dbReference type="InterPro" id="IPR002495">
    <property type="entry name" value="Glyco_trans_8"/>
</dbReference>
<sequence length="362" mass="41377">MSMNGGVKLLPPPVTLSPIRRRLRTSLFQLTGALFVLFFLSFCTLPHPSAFSLSSTIEAFQQKTAPHLKHYQDLLSPSASSNDDTTQAGQGKEAYVTFLSSVADQNYLLATRLLIYQLLHDPLTSDRTTSRDVVVLVTPSIDSDVEQILRDEGALVNRVELLDGFPVPKEIEGDENHHWKDQYTKLHIFAMTSYDRVLYLDNDVLLLNSLAPIWTSPGSELESGLGGVGERKKEELVESDKRIEPLSQEEERSYLNAGFMMLRPDQERFDTLRQIRDYEPFYMEQALLNSYYDWDGDHPWTLLDPKFVSHFPKASDITNGYYTLHAKMWKDPIDQAVIDVWKGAMDRMERYWATRQDASASE</sequence>
<protein>
    <submittedName>
        <fullName evidence="1">Uncharacterized protein</fullName>
    </submittedName>
</protein>
<dbReference type="Proteomes" id="UP000092666">
    <property type="component" value="Unassembled WGS sequence"/>
</dbReference>